<name>A0A7Y4NGE7_9BACT</name>
<dbReference type="Pfam" id="PF07705">
    <property type="entry name" value="CARDB"/>
    <property type="match status" value="4"/>
</dbReference>
<dbReference type="RefSeq" id="WP_171420700.1">
    <property type="nucleotide sequence ID" value="NZ_JABFJW010000337.1"/>
</dbReference>
<dbReference type="Gene3D" id="2.60.40.10">
    <property type="entry name" value="Immunoglobulins"/>
    <property type="match status" value="9"/>
</dbReference>
<evidence type="ECO:0000313" key="3">
    <source>
        <dbReference type="Proteomes" id="UP000528460"/>
    </source>
</evidence>
<dbReference type="InterPro" id="IPR013783">
    <property type="entry name" value="Ig-like_fold"/>
</dbReference>
<reference evidence="2 3" key="1">
    <citation type="submission" date="2020-05" db="EMBL/GenBank/DDBJ databases">
        <authorList>
            <person name="Whitworth D."/>
        </authorList>
    </citation>
    <scope>NUCLEOTIDE SEQUENCE [LARGE SCALE GENOMIC DNA]</scope>
    <source>
        <strain evidence="2 3">CA046A</strain>
    </source>
</reference>
<accession>A0A7Y4NGE7</accession>
<dbReference type="Proteomes" id="UP000528460">
    <property type="component" value="Unassembled WGS sequence"/>
</dbReference>
<comment type="caution">
    <text evidence="2">The sequence shown here is derived from an EMBL/GenBank/DDBJ whole genome shotgun (WGS) entry which is preliminary data.</text>
</comment>
<proteinExistence type="predicted"/>
<evidence type="ECO:0000259" key="1">
    <source>
        <dbReference type="Pfam" id="PF07705"/>
    </source>
</evidence>
<dbReference type="AlphaFoldDB" id="A0A7Y4NGE7"/>
<gene>
    <name evidence="2" type="ORF">HNS30_31270</name>
</gene>
<feature type="domain" description="CARDB" evidence="1">
    <location>
        <begin position="709"/>
        <end position="833"/>
    </location>
</feature>
<sequence length="1239" mass="126894">MSRLMPTWRHACLLITGTLVVTGCGSEGASSDAAVVRSQGHALEQGADLIITELRAPDAARPGESFSVTATVCNTGSQPVYPQQGTNLLQVYLSTTATQQVPAPGAPPLAQQVTVGELDVGPVNSQECVTRTFTAYPMPPPSGTLPGAFYLGASIDTRQAVTELNETNNGFVRGLLGLGQAPDLVVTEVKTPPDVRQGAAFIADVRVCNTGTASSPPTQAAVVISTQANLKAPVAGSVPASQARVGEALVPALEAGRCVLTRTQASAQLPPNATPGQALYVGAIVDPAVSIPELREDNNTRGEGRLGVGDGPDLVITGVTAPATLPQGSVGPVSMTVCNVGSAQAPEVRGDVLLSTVATLPPPAQTPDPATATPLAHFDGPGLDAGRCVTLSAQGSAISPTSWQPNTPLYLGARVLKPRFVTELRADNNTFVQGLVGLGNGPDLVVRSLKAQADVAPGTHFPVEATVCNVGTADLGTSARLQLGLSTQGEVIFPQPPEPFGSRTQVPVGSADVPFLTAGQCKTLTVDAIAFQPPDARPNQALSLGAVIDSNRGVPELREDNNVLTQGLVGLGFDADLVITDVKAPANLRDGQVFTASYTACNVGLSPVSSYGVSLYLSVDAAPPQLNPAQPGGPIPGYAFLGRAFTNTTLTQGQCSTQSATFNALRPMELGPLPLSSTLNLSAVVENTSDLRLDNNGFAAGPVGLGNGPDLVITELQGPASARPGAQFTSSVRVCNMGTQPSGTSSQVAVYLATGNTLPAPTAQGGAPSSNGTLSLVGTVSVPALGEGACVTQGLTGPATPPAQATPQQPLFLGAVVDPMATLPELREDNNTFVAGRMGVGIGPDLAVTSLTFPDTVAPMTPFTATARLCNTGTESSYMTPVMFVVSPEAEWTLPQQGTPVPFPSPSQYLAGQLDAPPLLAGQCQDLPVTLRADRPWSVAPDAPLYLSAVVDPYQGQAELRRDNNVSPGRRLGVGNGPDLIITSVTGPVSTMPGPVNLGVTVCNLGAQAVSGPQVTLHLLTKPSLPMPSPNMPVPTEELLSETTLPSVAARACVTQTVSAFVSGTGVGMPGTQTFFLGASVDRFQAVPEVREDNNTFVGPRIGVGFAPDVVITAMGGPARVQPWAPMQVPVTVCNQGTTPAQSHVVDLLLSTVATLPASAIQGEPVESPTLSRLGSVQVPPLTPGQCVWVEASATAVLPQAAQSGAPLYLGASARLYESELRKDNNGFVRGTLIVSATP</sequence>
<dbReference type="EMBL" id="JABFJW010000337">
    <property type="protein sequence ID" value="NOK13538.1"/>
    <property type="molecule type" value="Genomic_DNA"/>
</dbReference>
<evidence type="ECO:0000313" key="2">
    <source>
        <dbReference type="EMBL" id="NOK13538.1"/>
    </source>
</evidence>
<feature type="domain" description="CARDB" evidence="1">
    <location>
        <begin position="442"/>
        <end position="565"/>
    </location>
</feature>
<dbReference type="PROSITE" id="PS51257">
    <property type="entry name" value="PROKAR_LIPOPROTEIN"/>
    <property type="match status" value="1"/>
</dbReference>
<organism evidence="2 3">
    <name type="scientific">Corallococcus exercitus</name>
    <dbReference type="NCBI Taxonomy" id="2316736"/>
    <lineage>
        <taxon>Bacteria</taxon>
        <taxon>Pseudomonadati</taxon>
        <taxon>Myxococcota</taxon>
        <taxon>Myxococcia</taxon>
        <taxon>Myxococcales</taxon>
        <taxon>Cystobacterineae</taxon>
        <taxon>Myxococcaceae</taxon>
        <taxon>Corallococcus</taxon>
    </lineage>
</organism>
<protein>
    <recommendedName>
        <fullName evidence="1">CARDB domain-containing protein</fullName>
    </recommendedName>
</protein>
<dbReference type="InterPro" id="IPR011635">
    <property type="entry name" value="CARDB"/>
</dbReference>
<feature type="domain" description="CARDB" evidence="1">
    <location>
        <begin position="47"/>
        <end position="171"/>
    </location>
</feature>
<feature type="domain" description="CARDB" evidence="1">
    <location>
        <begin position="181"/>
        <end position="301"/>
    </location>
</feature>